<feature type="region of interest" description="Disordered" evidence="1">
    <location>
        <begin position="110"/>
        <end position="129"/>
    </location>
</feature>
<evidence type="ECO:0000256" key="1">
    <source>
        <dbReference type="SAM" id="MobiDB-lite"/>
    </source>
</evidence>
<dbReference type="AlphaFoldDB" id="A0A4C1SC94"/>
<protein>
    <submittedName>
        <fullName evidence="2">Uncharacterized protein</fullName>
    </submittedName>
</protein>
<proteinExistence type="predicted"/>
<dbReference type="EMBL" id="BGZK01000003">
    <property type="protein sequence ID" value="GBO99475.1"/>
    <property type="molecule type" value="Genomic_DNA"/>
</dbReference>
<organism evidence="2 3">
    <name type="scientific">Eumeta variegata</name>
    <name type="common">Bagworm moth</name>
    <name type="synonym">Eumeta japonica</name>
    <dbReference type="NCBI Taxonomy" id="151549"/>
    <lineage>
        <taxon>Eukaryota</taxon>
        <taxon>Metazoa</taxon>
        <taxon>Ecdysozoa</taxon>
        <taxon>Arthropoda</taxon>
        <taxon>Hexapoda</taxon>
        <taxon>Insecta</taxon>
        <taxon>Pterygota</taxon>
        <taxon>Neoptera</taxon>
        <taxon>Endopterygota</taxon>
        <taxon>Lepidoptera</taxon>
        <taxon>Glossata</taxon>
        <taxon>Ditrysia</taxon>
        <taxon>Tineoidea</taxon>
        <taxon>Psychidae</taxon>
        <taxon>Oiketicinae</taxon>
        <taxon>Eumeta</taxon>
    </lineage>
</organism>
<sequence length="129" mass="14031">MFVSGAATLARRTRYLHGQIKNSYVDVRMSKASLVKDTSDRVSKSSGIPFSSPSPHPIPIHQPTTLFIKYLITTQETSNALVTLLGLRMSMGDSDYLLFEISTAVEDRNGNSETFVPDAPAPGARCPEG</sequence>
<accession>A0A4C1SC94</accession>
<name>A0A4C1SC94_EUMVA</name>
<evidence type="ECO:0000313" key="3">
    <source>
        <dbReference type="Proteomes" id="UP000299102"/>
    </source>
</evidence>
<reference evidence="2 3" key="1">
    <citation type="journal article" date="2019" name="Commun. Biol.">
        <title>The bagworm genome reveals a unique fibroin gene that provides high tensile strength.</title>
        <authorList>
            <person name="Kono N."/>
            <person name="Nakamura H."/>
            <person name="Ohtoshi R."/>
            <person name="Tomita M."/>
            <person name="Numata K."/>
            <person name="Arakawa K."/>
        </authorList>
    </citation>
    <scope>NUCLEOTIDE SEQUENCE [LARGE SCALE GENOMIC DNA]</scope>
</reference>
<evidence type="ECO:0000313" key="2">
    <source>
        <dbReference type="EMBL" id="GBO99475.1"/>
    </source>
</evidence>
<gene>
    <name evidence="2" type="ORF">EVAR_664_1</name>
</gene>
<comment type="caution">
    <text evidence="2">The sequence shown here is derived from an EMBL/GenBank/DDBJ whole genome shotgun (WGS) entry which is preliminary data.</text>
</comment>
<keyword evidence="3" id="KW-1185">Reference proteome</keyword>
<dbReference type="Proteomes" id="UP000299102">
    <property type="component" value="Unassembled WGS sequence"/>
</dbReference>